<dbReference type="InterPro" id="IPR050738">
    <property type="entry name" value="Sulfatase"/>
</dbReference>
<comment type="similarity">
    <text evidence="1">Belongs to the sulfatase family.</text>
</comment>
<proteinExistence type="inferred from homology"/>
<dbReference type="InterPro" id="IPR000917">
    <property type="entry name" value="Sulfatase_N"/>
</dbReference>
<feature type="domain" description="Sulfatase N-terminal" evidence="3">
    <location>
        <begin position="4"/>
        <end position="105"/>
    </location>
</feature>
<evidence type="ECO:0000313" key="5">
    <source>
        <dbReference type="Proteomes" id="UP000825009"/>
    </source>
</evidence>
<dbReference type="RefSeq" id="WP_219000445.1">
    <property type="nucleotide sequence ID" value="NZ_CP079194.1"/>
</dbReference>
<dbReference type="PANTHER" id="PTHR42693">
    <property type="entry name" value="ARYLSULFATASE FAMILY MEMBER"/>
    <property type="match status" value="1"/>
</dbReference>
<accession>A0A8F6TTK9</accession>
<evidence type="ECO:0000259" key="3">
    <source>
        <dbReference type="Pfam" id="PF00884"/>
    </source>
</evidence>
<evidence type="ECO:0000313" key="4">
    <source>
        <dbReference type="EMBL" id="QXT38248.1"/>
    </source>
</evidence>
<protein>
    <submittedName>
        <fullName evidence="4">Sulfatase-like hydrolase/transferase</fullName>
    </submittedName>
</protein>
<gene>
    <name evidence="4" type="ORF">KYE46_09810</name>
</gene>
<dbReference type="Proteomes" id="UP000825009">
    <property type="component" value="Chromosome"/>
</dbReference>
<evidence type="ECO:0000256" key="1">
    <source>
        <dbReference type="ARBA" id="ARBA00008779"/>
    </source>
</evidence>
<reference evidence="4 5" key="1">
    <citation type="submission" date="2021-07" db="EMBL/GenBank/DDBJ databases">
        <title>A novel Jannaschia species isolated from marine dinoflagellate Ceratoperidinium margalefii.</title>
        <authorList>
            <person name="Jiang Y."/>
            <person name="Li Z."/>
        </authorList>
    </citation>
    <scope>NUCLEOTIDE SEQUENCE [LARGE SCALE GENOMIC DNA]</scope>
    <source>
        <strain evidence="4 5">J12C1-MA-4</strain>
    </source>
</reference>
<dbReference type="GO" id="GO:0004065">
    <property type="term" value="F:arylsulfatase activity"/>
    <property type="evidence" value="ECO:0007669"/>
    <property type="project" value="TreeGrafter"/>
</dbReference>
<dbReference type="KEGG" id="gce:KYE46_09810"/>
<keyword evidence="5" id="KW-1185">Reference proteome</keyword>
<dbReference type="Pfam" id="PF00884">
    <property type="entry name" value="Sulfatase"/>
    <property type="match status" value="2"/>
</dbReference>
<organism evidence="4 5">
    <name type="scientific">Gymnodinialimonas ceratoperidinii</name>
    <dbReference type="NCBI Taxonomy" id="2856823"/>
    <lineage>
        <taxon>Bacteria</taxon>
        <taxon>Pseudomonadati</taxon>
        <taxon>Pseudomonadota</taxon>
        <taxon>Alphaproteobacteria</taxon>
        <taxon>Rhodobacterales</taxon>
        <taxon>Paracoccaceae</taxon>
        <taxon>Gymnodinialimonas</taxon>
    </lineage>
</organism>
<feature type="domain" description="Sulfatase N-terminal" evidence="3">
    <location>
        <begin position="226"/>
        <end position="411"/>
    </location>
</feature>
<evidence type="ECO:0000256" key="2">
    <source>
        <dbReference type="ARBA" id="ARBA00022801"/>
    </source>
</evidence>
<sequence>MTRPNFLVIMTDQQRADHLGCYGNDIVRTPHIDALAARGTRFDRFYVANPICQPNRAALATGQLTSVNGCRQNGIPLGLDATTYADVLRASGYRTGLVGKAHFQNVSPIPAPVPPAKGQGEAPPDPYDLARRSQRRGPEYAHEIRKNWVENPDREVPRPYYGFDHLRLCIGHGDQVEGHYSRWLKDRLDGAPDPRGRAAALDNTPGDAPQVWRTAVPEELYPTSYVGQEACDFIAAADEDPFLLLVSFPDPHHPFTPPGHYFDMYDPDDMPLPESFDHPTRARRDLPRHIQRVYEIGAEKPDAYWPFHTDAEATRRMIALNYGAITMVDDWVGRIMAALEQSGQAEDTVVIFMSDHGDYMGDHGTVLKHGLHTHGLIRVPLIWADPRRGAEVSALQGSAIDFAPTLLQSAGLKCPVGMQGRDLLAEDAADLPVLIEDSGLAFASDDGRTASRTLVHEGWRLSLFEGTDLGELYDLEADPHELSNLWADPAHATRRAEMIKHLAQRMLALRDTSLLSTHQA</sequence>
<name>A0A8F6TTK9_9RHOB</name>
<dbReference type="PANTHER" id="PTHR42693:SF53">
    <property type="entry name" value="ENDO-4-O-SULFATASE"/>
    <property type="match status" value="1"/>
</dbReference>
<dbReference type="EMBL" id="CP079194">
    <property type="protein sequence ID" value="QXT38248.1"/>
    <property type="molecule type" value="Genomic_DNA"/>
</dbReference>
<dbReference type="AlphaFoldDB" id="A0A8F6TTK9"/>
<keyword evidence="2 4" id="KW-0378">Hydrolase</keyword>